<feature type="transmembrane region" description="Helical" evidence="2">
    <location>
        <begin position="29"/>
        <end position="52"/>
    </location>
</feature>
<dbReference type="EMBL" id="JAFBBU010000001">
    <property type="protein sequence ID" value="MBM7473090.1"/>
    <property type="molecule type" value="Genomic_DNA"/>
</dbReference>
<organism evidence="4 5">
    <name type="scientific">Subtercola frigoramans</name>
    <dbReference type="NCBI Taxonomy" id="120298"/>
    <lineage>
        <taxon>Bacteria</taxon>
        <taxon>Bacillati</taxon>
        <taxon>Actinomycetota</taxon>
        <taxon>Actinomycetes</taxon>
        <taxon>Micrococcales</taxon>
        <taxon>Microbacteriaceae</taxon>
        <taxon>Subtercola</taxon>
    </lineage>
</organism>
<evidence type="ECO:0000256" key="1">
    <source>
        <dbReference type="SAM" id="MobiDB-lite"/>
    </source>
</evidence>
<protein>
    <submittedName>
        <fullName evidence="4">Membrane protein SirB2</fullName>
    </submittedName>
</protein>
<evidence type="ECO:0000259" key="3">
    <source>
        <dbReference type="Pfam" id="PF20059"/>
    </source>
</evidence>
<evidence type="ECO:0000313" key="5">
    <source>
        <dbReference type="Proteomes" id="UP000776164"/>
    </source>
</evidence>
<keyword evidence="2" id="KW-0472">Membrane</keyword>
<name>A0ABS2L8P4_9MICO</name>
<dbReference type="Proteomes" id="UP000776164">
    <property type="component" value="Unassembled WGS sequence"/>
</dbReference>
<keyword evidence="5" id="KW-1185">Reference proteome</keyword>
<dbReference type="RefSeq" id="WP_205110273.1">
    <property type="nucleotide sequence ID" value="NZ_BAAAHT010000010.1"/>
</dbReference>
<feature type="domain" description="DUF6458" evidence="3">
    <location>
        <begin position="1"/>
        <end position="75"/>
    </location>
</feature>
<evidence type="ECO:0000256" key="2">
    <source>
        <dbReference type="SAM" id="Phobius"/>
    </source>
</evidence>
<proteinExistence type="predicted"/>
<sequence length="85" mass="9192">MSLGSGIVLFVIGAILAFAVDVQVSWIDLHLVGYILMAAGVLGIILGIVFITRRRQTTMTTRSAVDPVSGEHVSRRTIDRDDPLV</sequence>
<keyword evidence="2" id="KW-1133">Transmembrane helix</keyword>
<gene>
    <name evidence="4" type="ORF">JOE66_002724</name>
</gene>
<feature type="region of interest" description="Disordered" evidence="1">
    <location>
        <begin position="59"/>
        <end position="85"/>
    </location>
</feature>
<keyword evidence="2" id="KW-0812">Transmembrane</keyword>
<feature type="compositionally biased region" description="Basic and acidic residues" evidence="1">
    <location>
        <begin position="72"/>
        <end position="85"/>
    </location>
</feature>
<comment type="caution">
    <text evidence="4">The sequence shown here is derived from an EMBL/GenBank/DDBJ whole genome shotgun (WGS) entry which is preliminary data.</text>
</comment>
<dbReference type="InterPro" id="IPR045597">
    <property type="entry name" value="DUF6458"/>
</dbReference>
<reference evidence="4 5" key="1">
    <citation type="submission" date="2021-01" db="EMBL/GenBank/DDBJ databases">
        <title>Sequencing the genomes of 1000 actinobacteria strains.</title>
        <authorList>
            <person name="Klenk H.-P."/>
        </authorList>
    </citation>
    <scope>NUCLEOTIDE SEQUENCE [LARGE SCALE GENOMIC DNA]</scope>
    <source>
        <strain evidence="4 5">DSM 13057</strain>
    </source>
</reference>
<dbReference type="Pfam" id="PF20059">
    <property type="entry name" value="DUF6458"/>
    <property type="match status" value="1"/>
</dbReference>
<accession>A0ABS2L8P4</accession>
<evidence type="ECO:0000313" key="4">
    <source>
        <dbReference type="EMBL" id="MBM7473090.1"/>
    </source>
</evidence>